<protein>
    <recommendedName>
        <fullName evidence="8">Sugar phosphate transporter domain-containing protein</fullName>
    </recommendedName>
</protein>
<keyword evidence="3 5" id="KW-1133">Transmembrane helix</keyword>
<keyword evidence="4 5" id="KW-0472">Membrane</keyword>
<comment type="subcellular location">
    <subcellularLocation>
        <location evidence="1">Membrane</location>
        <topology evidence="1">Multi-pass membrane protein</topology>
    </subcellularLocation>
</comment>
<name>A0ABQ9WNK5_9EUKA</name>
<evidence type="ECO:0008006" key="8">
    <source>
        <dbReference type="Google" id="ProtNLM"/>
    </source>
</evidence>
<dbReference type="EMBL" id="JARBJD010000558">
    <property type="protein sequence ID" value="KAK2941056.1"/>
    <property type="molecule type" value="Genomic_DNA"/>
</dbReference>
<keyword evidence="7" id="KW-1185">Reference proteome</keyword>
<evidence type="ECO:0000256" key="4">
    <source>
        <dbReference type="ARBA" id="ARBA00023136"/>
    </source>
</evidence>
<evidence type="ECO:0000256" key="3">
    <source>
        <dbReference type="ARBA" id="ARBA00022989"/>
    </source>
</evidence>
<gene>
    <name evidence="6" type="ORF">BLNAU_24037</name>
</gene>
<feature type="transmembrane region" description="Helical" evidence="5">
    <location>
        <begin position="20"/>
        <end position="36"/>
    </location>
</feature>
<dbReference type="InterPro" id="IPR050186">
    <property type="entry name" value="TPT_transporter"/>
</dbReference>
<dbReference type="InterPro" id="IPR037185">
    <property type="entry name" value="EmrE-like"/>
</dbReference>
<evidence type="ECO:0000313" key="7">
    <source>
        <dbReference type="Proteomes" id="UP001281761"/>
    </source>
</evidence>
<accession>A0ABQ9WNK5</accession>
<evidence type="ECO:0000256" key="1">
    <source>
        <dbReference type="ARBA" id="ARBA00004141"/>
    </source>
</evidence>
<proteinExistence type="predicted"/>
<dbReference type="PANTHER" id="PTHR11132">
    <property type="entry name" value="SOLUTE CARRIER FAMILY 35"/>
    <property type="match status" value="1"/>
</dbReference>
<feature type="transmembrane region" description="Helical" evidence="5">
    <location>
        <begin position="141"/>
        <end position="168"/>
    </location>
</feature>
<dbReference type="SUPFAM" id="SSF103481">
    <property type="entry name" value="Multidrug resistance efflux transporter EmrE"/>
    <property type="match status" value="1"/>
</dbReference>
<dbReference type="Proteomes" id="UP001281761">
    <property type="component" value="Unassembled WGS sequence"/>
</dbReference>
<evidence type="ECO:0000313" key="6">
    <source>
        <dbReference type="EMBL" id="KAK2941056.1"/>
    </source>
</evidence>
<reference evidence="6 7" key="1">
    <citation type="journal article" date="2022" name="bioRxiv">
        <title>Genomics of Preaxostyla Flagellates Illuminates Evolutionary Transitions and the Path Towards Mitochondrial Loss.</title>
        <authorList>
            <person name="Novak L.V.F."/>
            <person name="Treitli S.C."/>
            <person name="Pyrih J."/>
            <person name="Halakuc P."/>
            <person name="Pipaliya S.V."/>
            <person name="Vacek V."/>
            <person name="Brzon O."/>
            <person name="Soukal P."/>
            <person name="Eme L."/>
            <person name="Dacks J.B."/>
            <person name="Karnkowska A."/>
            <person name="Elias M."/>
            <person name="Hampl V."/>
        </authorList>
    </citation>
    <scope>NUCLEOTIDE SEQUENCE [LARGE SCALE GENOMIC DNA]</scope>
    <source>
        <strain evidence="6">NAU3</strain>
        <tissue evidence="6">Gut</tissue>
    </source>
</reference>
<comment type="caution">
    <text evidence="6">The sequence shown here is derived from an EMBL/GenBank/DDBJ whole genome shotgun (WGS) entry which is preliminary data.</text>
</comment>
<feature type="transmembrane region" description="Helical" evidence="5">
    <location>
        <begin position="111"/>
        <end position="129"/>
    </location>
</feature>
<evidence type="ECO:0000256" key="5">
    <source>
        <dbReference type="SAM" id="Phobius"/>
    </source>
</evidence>
<evidence type="ECO:0000256" key="2">
    <source>
        <dbReference type="ARBA" id="ARBA00022692"/>
    </source>
</evidence>
<organism evidence="6 7">
    <name type="scientific">Blattamonas nauphoetae</name>
    <dbReference type="NCBI Taxonomy" id="2049346"/>
    <lineage>
        <taxon>Eukaryota</taxon>
        <taxon>Metamonada</taxon>
        <taxon>Preaxostyla</taxon>
        <taxon>Oxymonadida</taxon>
        <taxon>Blattamonas</taxon>
    </lineage>
</organism>
<sequence length="351" mass="39035">MNTESQLLSEEKSTKRTSSATISCIVFVLMVTIISIQNQTAGKHFKYPHALSLDQSLSTLLFTSLQLKLSQKSQKIDKSKVLKTFPIGLSAAINFVSNLKCLQVTVLSTMSIFYNINLLFVALFETFFLGRHFHKWTKLALFIIFAGALIYCASGIKLTLGGCFWLIMYLTTHNLQPFFTKRALASGVVTSDELPFYNALCSTPILLCSFLLSGEWRTIGPKLSSWVSFPLYTNLVISPIYAISRFSAMDTLSLTAWEFLSICSKIPGMVLSSIINNHPLDGIQMLGIATTTPGAILFQHFSKQDTYTTRQRNDTATEEQLRLLENSEEALEETEGSCFAAVPSILSHAEI</sequence>
<keyword evidence="2 5" id="KW-0812">Transmembrane</keyword>